<organism evidence="1">
    <name type="scientific">marine metagenome</name>
    <dbReference type="NCBI Taxonomy" id="408172"/>
    <lineage>
        <taxon>unclassified sequences</taxon>
        <taxon>metagenomes</taxon>
        <taxon>ecological metagenomes</taxon>
    </lineage>
</organism>
<protein>
    <submittedName>
        <fullName evidence="1">Uncharacterized protein</fullName>
    </submittedName>
</protein>
<dbReference type="AlphaFoldDB" id="A0A383CH16"/>
<accession>A0A383CH16</accession>
<dbReference type="SUPFAM" id="SSF53756">
    <property type="entry name" value="UDP-Glycosyltransferase/glycogen phosphorylase"/>
    <property type="match status" value="1"/>
</dbReference>
<sequence>DFAFNLPINDVSFGQVSMGLLRAAHKKGIEPCIFPIGEVKTETQNEVSKDFEDWLKLCIGKARYTHTRDVPTVKLWHFQGSLESYSEKQLLLTFYELDQPTKIEKNVCANNRTCFTSEYSCRIFEDVGLETHYVPLGFDDHNFKRLDKKYYDDDRIVFNLSGKFEKRKNHQKAIESWVKKYGNDSKYFLNCAVYNPWFKPEQNKMIWKGVLKDKEYFNVQFHDRFNTNSEYNDYLNSGDI</sequence>
<gene>
    <name evidence="1" type="ORF">METZ01_LOCUS484214</name>
</gene>
<dbReference type="EMBL" id="UINC01208691">
    <property type="protein sequence ID" value="SVE31360.1"/>
    <property type="molecule type" value="Genomic_DNA"/>
</dbReference>
<name>A0A383CH16_9ZZZZ</name>
<feature type="non-terminal residue" evidence="1">
    <location>
        <position position="240"/>
    </location>
</feature>
<evidence type="ECO:0000313" key="1">
    <source>
        <dbReference type="EMBL" id="SVE31360.1"/>
    </source>
</evidence>
<proteinExistence type="predicted"/>
<reference evidence="1" key="1">
    <citation type="submission" date="2018-05" db="EMBL/GenBank/DDBJ databases">
        <authorList>
            <person name="Lanie J.A."/>
            <person name="Ng W.-L."/>
            <person name="Kazmierczak K.M."/>
            <person name="Andrzejewski T.M."/>
            <person name="Davidsen T.M."/>
            <person name="Wayne K.J."/>
            <person name="Tettelin H."/>
            <person name="Glass J.I."/>
            <person name="Rusch D."/>
            <person name="Podicherti R."/>
            <person name="Tsui H.-C.T."/>
            <person name="Winkler M.E."/>
        </authorList>
    </citation>
    <scope>NUCLEOTIDE SEQUENCE</scope>
</reference>
<feature type="non-terminal residue" evidence="1">
    <location>
        <position position="1"/>
    </location>
</feature>